<dbReference type="PANTHER" id="PTHR47354:SF1">
    <property type="entry name" value="CARNITINE MONOOXYGENASE REDUCTASE SUBUNIT"/>
    <property type="match status" value="1"/>
</dbReference>
<evidence type="ECO:0000256" key="6">
    <source>
        <dbReference type="ARBA" id="ARBA00023002"/>
    </source>
</evidence>
<keyword evidence="4" id="KW-0001">2Fe-2S</keyword>
<dbReference type="GO" id="GO:0005506">
    <property type="term" value="F:iron ion binding"/>
    <property type="evidence" value="ECO:0007669"/>
    <property type="project" value="InterPro"/>
</dbReference>
<keyword evidence="9" id="KW-0349">Heme</keyword>
<evidence type="ECO:0000256" key="7">
    <source>
        <dbReference type="ARBA" id="ARBA00023004"/>
    </source>
</evidence>
<dbReference type="PRINTS" id="PR00409">
    <property type="entry name" value="PHDIOXRDTASE"/>
</dbReference>
<dbReference type="AlphaFoldDB" id="A0AB34KG70"/>
<comment type="similarity">
    <text evidence="9">Belongs to the cytochrome P450 family.</text>
</comment>
<dbReference type="InterPro" id="IPR012675">
    <property type="entry name" value="Beta-grasp_dom_sf"/>
</dbReference>
<dbReference type="Gene3D" id="3.10.20.30">
    <property type="match status" value="1"/>
</dbReference>
<evidence type="ECO:0000259" key="11">
    <source>
        <dbReference type="PROSITE" id="PS51384"/>
    </source>
</evidence>
<dbReference type="Proteomes" id="UP000803884">
    <property type="component" value="Unassembled WGS sequence"/>
</dbReference>
<dbReference type="SUPFAM" id="SSF48264">
    <property type="entry name" value="Cytochrome P450"/>
    <property type="match status" value="1"/>
</dbReference>
<dbReference type="CDD" id="cd06185">
    <property type="entry name" value="PDR_like"/>
    <property type="match status" value="1"/>
</dbReference>
<dbReference type="PROSITE" id="PS51384">
    <property type="entry name" value="FAD_FR"/>
    <property type="match status" value="1"/>
</dbReference>
<dbReference type="GO" id="GO:0020037">
    <property type="term" value="F:heme binding"/>
    <property type="evidence" value="ECO:0007669"/>
    <property type="project" value="InterPro"/>
</dbReference>
<dbReference type="InterPro" id="IPR017927">
    <property type="entry name" value="FAD-bd_FR_type"/>
</dbReference>
<dbReference type="GO" id="GO:0016705">
    <property type="term" value="F:oxidoreductase activity, acting on paired donors, with incorporation or reduction of molecular oxygen"/>
    <property type="evidence" value="ECO:0007669"/>
    <property type="project" value="InterPro"/>
</dbReference>
<keyword evidence="3" id="KW-0288">FMN</keyword>
<accession>A0AB34KG70</accession>
<keyword evidence="13" id="KW-1185">Reference proteome</keyword>
<evidence type="ECO:0000259" key="10">
    <source>
        <dbReference type="PROSITE" id="PS51085"/>
    </source>
</evidence>
<dbReference type="InterPro" id="IPR036396">
    <property type="entry name" value="Cyt_P450_sf"/>
</dbReference>
<evidence type="ECO:0000256" key="2">
    <source>
        <dbReference type="ARBA" id="ARBA00022630"/>
    </source>
</evidence>
<evidence type="ECO:0000256" key="1">
    <source>
        <dbReference type="ARBA" id="ARBA00001917"/>
    </source>
</evidence>
<keyword evidence="7 9" id="KW-0408">Iron</keyword>
<proteinExistence type="inferred from homology"/>
<protein>
    <submittedName>
        <fullName evidence="12">Uncharacterized protein</fullName>
    </submittedName>
</protein>
<dbReference type="InterPro" id="IPR017938">
    <property type="entry name" value="Riboflavin_synthase-like_b-brl"/>
</dbReference>
<evidence type="ECO:0000256" key="4">
    <source>
        <dbReference type="ARBA" id="ARBA00022714"/>
    </source>
</evidence>
<dbReference type="GO" id="GO:0004497">
    <property type="term" value="F:monooxygenase activity"/>
    <property type="evidence" value="ECO:0007669"/>
    <property type="project" value="UniProtKB-KW"/>
</dbReference>
<dbReference type="InterPro" id="IPR006058">
    <property type="entry name" value="2Fe2S_fd_BS"/>
</dbReference>
<keyword evidence="8" id="KW-0411">Iron-sulfur</keyword>
<keyword evidence="9" id="KW-0503">Monooxygenase</keyword>
<dbReference type="InterPro" id="IPR036010">
    <property type="entry name" value="2Fe-2S_ferredoxin-like_sf"/>
</dbReference>
<dbReference type="GeneID" id="96008883"/>
<evidence type="ECO:0000256" key="9">
    <source>
        <dbReference type="RuleBase" id="RU000461"/>
    </source>
</evidence>
<comment type="cofactor">
    <cofactor evidence="1">
        <name>FMN</name>
        <dbReference type="ChEBI" id="CHEBI:58210"/>
    </cofactor>
</comment>
<sequence length="483" mass="53173">MSHLLANGMWREATQDDDTCKIALEELLRFESAITGMRRVATTDTFIAGQPIRAGAPLFVAYNSGSRDPTVFDEPDTIDLRRASKLQHLAFGKGIHACLGAPLARLLVRLEMRVLADRLPGLQLLTSYSKTEYIHVHEGRGLEELHVSWEPQQLQSDRQSPVISRNLTASAESEISLHIAEKKKVADNVVQFTLEAEKGKALPSWEPGAHIDISIGDLGYRQYSLCHDTQEVDRWRIGILRDSGGLGGSQYLHEAIKEGDHIRVRGPRNHFQLQPSTRYLFVAGGIGITPITSMIKAAEKAQAQYKAIYLGTARSSMAYCDELSKNPQVTIWAKDEKGPFDVQTLARENSQGLKIYCCGPERLITAVEAACTAFPLGTLNVEYFAAKDRSNLEDGPFQVELARSKRVLDVPKDQTLLQVLNANGAGILSTCSRGTCGTCEVSVLSGIPEHRDTVLTPSEKLEGKTMMPCVSRCATGLLSLDLW</sequence>
<feature type="domain" description="2Fe-2S ferredoxin-type" evidence="10">
    <location>
        <begin position="397"/>
        <end position="483"/>
    </location>
</feature>
<dbReference type="InterPro" id="IPR050415">
    <property type="entry name" value="MRET"/>
</dbReference>
<dbReference type="SUPFAM" id="SSF54292">
    <property type="entry name" value="2Fe-2S ferredoxin-like"/>
    <property type="match status" value="1"/>
</dbReference>
<dbReference type="PANTHER" id="PTHR47354">
    <property type="entry name" value="NADH OXIDOREDUCTASE HCR"/>
    <property type="match status" value="1"/>
</dbReference>
<dbReference type="InterPro" id="IPR001128">
    <property type="entry name" value="Cyt_P450"/>
</dbReference>
<evidence type="ECO:0000313" key="12">
    <source>
        <dbReference type="EMBL" id="KAL1583992.1"/>
    </source>
</evidence>
<name>A0AB34KG70_9PEZI</name>
<dbReference type="InterPro" id="IPR017972">
    <property type="entry name" value="Cyt_P450_CS"/>
</dbReference>
<dbReference type="Pfam" id="PF00111">
    <property type="entry name" value="Fer2"/>
    <property type="match status" value="1"/>
</dbReference>
<keyword evidence="5 9" id="KW-0479">Metal-binding</keyword>
<dbReference type="PROSITE" id="PS00086">
    <property type="entry name" value="CYTOCHROME_P450"/>
    <property type="match status" value="1"/>
</dbReference>
<dbReference type="RefSeq" id="XP_069227098.1">
    <property type="nucleotide sequence ID" value="XM_069376045.1"/>
</dbReference>
<dbReference type="PROSITE" id="PS51085">
    <property type="entry name" value="2FE2S_FER_2"/>
    <property type="match status" value="1"/>
</dbReference>
<evidence type="ECO:0000256" key="5">
    <source>
        <dbReference type="ARBA" id="ARBA00022723"/>
    </source>
</evidence>
<gene>
    <name evidence="12" type="ORF">WHR41_07440</name>
</gene>
<feature type="domain" description="FAD-binding FR-type" evidence="11">
    <location>
        <begin position="172"/>
        <end position="274"/>
    </location>
</feature>
<dbReference type="Pfam" id="PF22290">
    <property type="entry name" value="DmmA-like_N"/>
    <property type="match status" value="1"/>
</dbReference>
<dbReference type="InterPro" id="IPR001041">
    <property type="entry name" value="2Fe-2S_ferredoxin-type"/>
</dbReference>
<evidence type="ECO:0000256" key="3">
    <source>
        <dbReference type="ARBA" id="ARBA00022643"/>
    </source>
</evidence>
<dbReference type="SUPFAM" id="SSF52343">
    <property type="entry name" value="Ferredoxin reductase-like, C-terminal NADP-linked domain"/>
    <property type="match status" value="1"/>
</dbReference>
<dbReference type="InterPro" id="IPR039261">
    <property type="entry name" value="FNR_nucleotide-bd"/>
</dbReference>
<dbReference type="Pfam" id="PF00067">
    <property type="entry name" value="p450"/>
    <property type="match status" value="1"/>
</dbReference>
<dbReference type="SUPFAM" id="SSF63380">
    <property type="entry name" value="Riboflavin synthase domain-like"/>
    <property type="match status" value="1"/>
</dbReference>
<dbReference type="Gene3D" id="2.40.30.10">
    <property type="entry name" value="Translation factors"/>
    <property type="match status" value="1"/>
</dbReference>
<dbReference type="Gene3D" id="3.40.50.80">
    <property type="entry name" value="Nucleotide-binding domain of ferredoxin-NADP reductase (FNR) module"/>
    <property type="match status" value="1"/>
</dbReference>
<organism evidence="12 13">
    <name type="scientific">Cladosporium halotolerans</name>
    <dbReference type="NCBI Taxonomy" id="1052096"/>
    <lineage>
        <taxon>Eukaryota</taxon>
        <taxon>Fungi</taxon>
        <taxon>Dikarya</taxon>
        <taxon>Ascomycota</taxon>
        <taxon>Pezizomycotina</taxon>
        <taxon>Dothideomycetes</taxon>
        <taxon>Dothideomycetidae</taxon>
        <taxon>Cladosporiales</taxon>
        <taxon>Cladosporiaceae</taxon>
        <taxon>Cladosporium</taxon>
    </lineage>
</organism>
<reference evidence="12 13" key="1">
    <citation type="journal article" date="2020" name="Microbiol. Resour. Announc.">
        <title>Draft Genome Sequence of a Cladosporium Species Isolated from the Mesophotic Ascidian Didemnum maculosum.</title>
        <authorList>
            <person name="Gioti A."/>
            <person name="Siaperas R."/>
            <person name="Nikolaivits E."/>
            <person name="Le Goff G."/>
            <person name="Ouazzani J."/>
            <person name="Kotoulas G."/>
            <person name="Topakas E."/>
        </authorList>
    </citation>
    <scope>NUCLEOTIDE SEQUENCE [LARGE SCALE GENOMIC DNA]</scope>
    <source>
        <strain evidence="12 13">TM138-S3</strain>
    </source>
</reference>
<comment type="caution">
    <text evidence="12">The sequence shown here is derived from an EMBL/GenBank/DDBJ whole genome shotgun (WGS) entry which is preliminary data.</text>
</comment>
<evidence type="ECO:0000313" key="13">
    <source>
        <dbReference type="Proteomes" id="UP000803884"/>
    </source>
</evidence>
<dbReference type="GO" id="GO:0051537">
    <property type="term" value="F:2 iron, 2 sulfur cluster binding"/>
    <property type="evidence" value="ECO:0007669"/>
    <property type="project" value="UniProtKB-KW"/>
</dbReference>
<dbReference type="CDD" id="cd00207">
    <property type="entry name" value="fer2"/>
    <property type="match status" value="1"/>
</dbReference>
<evidence type="ECO:0000256" key="8">
    <source>
        <dbReference type="ARBA" id="ARBA00023014"/>
    </source>
</evidence>
<dbReference type="Gene3D" id="1.10.630.10">
    <property type="entry name" value="Cytochrome P450"/>
    <property type="match status" value="1"/>
</dbReference>
<dbReference type="PROSITE" id="PS00197">
    <property type="entry name" value="2FE2S_FER_1"/>
    <property type="match status" value="1"/>
</dbReference>
<dbReference type="EMBL" id="JAAQHG020000030">
    <property type="protein sequence ID" value="KAL1583992.1"/>
    <property type="molecule type" value="Genomic_DNA"/>
</dbReference>
<dbReference type="InterPro" id="IPR054582">
    <property type="entry name" value="DmmA-like_N"/>
</dbReference>
<keyword evidence="6 9" id="KW-0560">Oxidoreductase</keyword>
<keyword evidence="2" id="KW-0285">Flavoprotein</keyword>